<dbReference type="Proteomes" id="UP000620224">
    <property type="component" value="Unassembled WGS sequence"/>
</dbReference>
<dbReference type="PANTHER" id="PTHR36509:SF2">
    <property type="entry name" value="BLL3101 PROTEIN"/>
    <property type="match status" value="1"/>
</dbReference>
<dbReference type="InterPro" id="IPR037049">
    <property type="entry name" value="DUF1214_C_sf"/>
</dbReference>
<dbReference type="Gene3D" id="2.60.120.600">
    <property type="entry name" value="Domain of unknown function DUF1214, C-terminal domain"/>
    <property type="match status" value="1"/>
</dbReference>
<feature type="domain" description="DUF1254" evidence="2">
    <location>
        <begin position="119"/>
        <end position="250"/>
    </location>
</feature>
<dbReference type="AlphaFoldDB" id="A0A918ITM0"/>
<dbReference type="InterPro" id="IPR010679">
    <property type="entry name" value="DUF1254"/>
</dbReference>
<dbReference type="SUPFAM" id="SSF160935">
    <property type="entry name" value="VPA0735-like"/>
    <property type="match status" value="1"/>
</dbReference>
<proteinExistence type="predicted"/>
<dbReference type="InterPro" id="IPR037050">
    <property type="entry name" value="DUF1254_sf"/>
</dbReference>
<evidence type="ECO:0000313" key="3">
    <source>
        <dbReference type="EMBL" id="GGW31279.1"/>
    </source>
</evidence>
<dbReference type="PANTHER" id="PTHR36509">
    <property type="entry name" value="BLL3101 PROTEIN"/>
    <property type="match status" value="1"/>
</dbReference>
<protein>
    <recommendedName>
        <fullName evidence="5">DUF1254 domain-containing protein</fullName>
    </recommendedName>
</protein>
<dbReference type="EMBL" id="BMUE01000001">
    <property type="protein sequence ID" value="GGW31279.1"/>
    <property type="molecule type" value="Genomic_DNA"/>
</dbReference>
<sequence length="511" mass="56453">MTSGATTNQPMQRLRDQFAGVASGIGQAATATARSTADVVRHPRATVERAREASQALPLMWESVKPVLTGQAGDWRREYAYALGEQAFVYGFPYIYNARLRHRWVTPNAESEATPHAAVNHFWHARTLFDASDREGLAPNNDTLYSFAWVDLSEGPVILSHPDMGDRYFTFELVGITSDNYDYVGQRATGSHAGDFALVGPGWTGHLPERVHRTATAPSPWVLVIGRTLVEGRDDLADVHALQQRYRLTPLRLFGKEGAHVPERYDVLEPIDAEEDPLGPWKTLNAMLAENPPPRHHEVLLRQFAGIGVGAGLDVEAQPDAVKESLIRAAATGVPMLERQLLSGEWAQVINGWRYPPPQMGRFGDDFLRRAAEQSLVGVAVNDPQEAVYLAAFHDGQGDKLVPGRYELRFPAGALPPVDAFWSLTVYGEDRNLVANPIDRYAIGDRTPGLLTDDDGGLTIHLQPQTPGPARESNWLAIPGKGTWFAALRMYLPRADVIDARWKCPPIDRVD</sequence>
<comment type="caution">
    <text evidence="3">The sequence shown here is derived from an EMBL/GenBank/DDBJ whole genome shotgun (WGS) entry which is preliminary data.</text>
</comment>
<accession>A0A918ITM0</accession>
<name>A0A918ITM0_9ACTN</name>
<evidence type="ECO:0000259" key="1">
    <source>
        <dbReference type="Pfam" id="PF06742"/>
    </source>
</evidence>
<dbReference type="Pfam" id="PF06863">
    <property type="entry name" value="DUF1254"/>
    <property type="match status" value="1"/>
</dbReference>
<dbReference type="Pfam" id="PF06742">
    <property type="entry name" value="DUF1214"/>
    <property type="match status" value="1"/>
</dbReference>
<keyword evidence="4" id="KW-1185">Reference proteome</keyword>
<evidence type="ECO:0000259" key="2">
    <source>
        <dbReference type="Pfam" id="PF06863"/>
    </source>
</evidence>
<dbReference type="InterPro" id="IPR010621">
    <property type="entry name" value="DUF1214"/>
</dbReference>
<reference evidence="3 4" key="1">
    <citation type="journal article" date="2014" name="Int. J. Syst. Evol. Microbiol.">
        <title>Complete genome sequence of Corynebacterium casei LMG S-19264T (=DSM 44701T), isolated from a smear-ripened cheese.</title>
        <authorList>
            <consortium name="US DOE Joint Genome Institute (JGI-PGF)"/>
            <person name="Walter F."/>
            <person name="Albersmeier A."/>
            <person name="Kalinowski J."/>
            <person name="Ruckert C."/>
        </authorList>
    </citation>
    <scope>NUCLEOTIDE SEQUENCE [LARGE SCALE GENOMIC DNA]</scope>
    <source>
        <strain evidence="3 4">JCM 4490</strain>
    </source>
</reference>
<evidence type="ECO:0008006" key="5">
    <source>
        <dbReference type="Google" id="ProtNLM"/>
    </source>
</evidence>
<organism evidence="3 4">
    <name type="scientific">Streptomyces lucensis JCM 4490</name>
    <dbReference type="NCBI Taxonomy" id="1306176"/>
    <lineage>
        <taxon>Bacteria</taxon>
        <taxon>Bacillati</taxon>
        <taxon>Actinomycetota</taxon>
        <taxon>Actinomycetes</taxon>
        <taxon>Kitasatosporales</taxon>
        <taxon>Streptomycetaceae</taxon>
        <taxon>Streptomyces</taxon>
    </lineage>
</organism>
<evidence type="ECO:0000313" key="4">
    <source>
        <dbReference type="Proteomes" id="UP000620224"/>
    </source>
</evidence>
<feature type="domain" description="DUF1214" evidence="1">
    <location>
        <begin position="386"/>
        <end position="494"/>
    </location>
</feature>
<dbReference type="Gene3D" id="2.60.40.1610">
    <property type="entry name" value="Domain of unknown function DUF1254"/>
    <property type="match status" value="1"/>
</dbReference>
<gene>
    <name evidence="3" type="ORF">GCM10010503_03720</name>
</gene>